<dbReference type="GO" id="GO:0016787">
    <property type="term" value="F:hydrolase activity"/>
    <property type="evidence" value="ECO:0007669"/>
    <property type="project" value="UniProtKB-KW"/>
</dbReference>
<dbReference type="InterPro" id="IPR029058">
    <property type="entry name" value="AB_hydrolase_fold"/>
</dbReference>
<comment type="caution">
    <text evidence="3">The sequence shown here is derived from an EMBL/GenBank/DDBJ whole genome shotgun (WGS) entry which is preliminary data.</text>
</comment>
<dbReference type="Pfam" id="PF07859">
    <property type="entry name" value="Abhydrolase_3"/>
    <property type="match status" value="1"/>
</dbReference>
<reference evidence="3 4" key="1">
    <citation type="submission" date="2018-11" db="EMBL/GenBank/DDBJ databases">
        <title>Sequencing the genomes of 1000 actinobacteria strains.</title>
        <authorList>
            <person name="Klenk H.-P."/>
        </authorList>
    </citation>
    <scope>NUCLEOTIDE SEQUENCE [LARGE SCALE GENOMIC DNA]</scope>
    <source>
        <strain evidence="3 4">DSM 44254</strain>
    </source>
</reference>
<name>A0A3N1D294_9ACTN</name>
<proteinExistence type="predicted"/>
<dbReference type="PANTHER" id="PTHR48081">
    <property type="entry name" value="AB HYDROLASE SUPERFAMILY PROTEIN C4A8.06C"/>
    <property type="match status" value="1"/>
</dbReference>
<organism evidence="3 4">
    <name type="scientific">Actinocorallia herbida</name>
    <dbReference type="NCBI Taxonomy" id="58109"/>
    <lineage>
        <taxon>Bacteria</taxon>
        <taxon>Bacillati</taxon>
        <taxon>Actinomycetota</taxon>
        <taxon>Actinomycetes</taxon>
        <taxon>Streptosporangiales</taxon>
        <taxon>Thermomonosporaceae</taxon>
        <taxon>Actinocorallia</taxon>
    </lineage>
</organism>
<dbReference type="InterPro" id="IPR050300">
    <property type="entry name" value="GDXG_lipolytic_enzyme"/>
</dbReference>
<evidence type="ECO:0000313" key="3">
    <source>
        <dbReference type="EMBL" id="ROO87632.1"/>
    </source>
</evidence>
<dbReference type="PANTHER" id="PTHR48081:SF8">
    <property type="entry name" value="ALPHA_BETA HYDROLASE FOLD-3 DOMAIN-CONTAINING PROTEIN-RELATED"/>
    <property type="match status" value="1"/>
</dbReference>
<dbReference type="AlphaFoldDB" id="A0A3N1D294"/>
<evidence type="ECO:0000313" key="4">
    <source>
        <dbReference type="Proteomes" id="UP000272400"/>
    </source>
</evidence>
<dbReference type="InterPro" id="IPR013094">
    <property type="entry name" value="AB_hydrolase_3"/>
</dbReference>
<feature type="domain" description="Alpha/beta hydrolase fold-3" evidence="2">
    <location>
        <begin position="90"/>
        <end position="304"/>
    </location>
</feature>
<dbReference type="EMBL" id="RJKE01000001">
    <property type="protein sequence ID" value="ROO87632.1"/>
    <property type="molecule type" value="Genomic_DNA"/>
</dbReference>
<evidence type="ECO:0000259" key="2">
    <source>
        <dbReference type="Pfam" id="PF07859"/>
    </source>
</evidence>
<accession>A0A3N1D294</accession>
<keyword evidence="1" id="KW-0378">Hydrolase</keyword>
<evidence type="ECO:0000256" key="1">
    <source>
        <dbReference type="ARBA" id="ARBA00022801"/>
    </source>
</evidence>
<dbReference type="Gene3D" id="3.40.50.1820">
    <property type="entry name" value="alpha/beta hydrolase"/>
    <property type="match status" value="1"/>
</dbReference>
<gene>
    <name evidence="3" type="ORF">EDD29_5253</name>
</gene>
<dbReference type="Proteomes" id="UP000272400">
    <property type="component" value="Unassembled WGS sequence"/>
</dbReference>
<keyword evidence="4" id="KW-1185">Reference proteome</keyword>
<protein>
    <submittedName>
        <fullName evidence="3">Acetyl esterase/lipase</fullName>
    </submittedName>
</protein>
<sequence>MTRIAAAATLRGMPIHPETLRRFAYIEGVPSMQAFFEDPRYAERRAAFESWPNYEVPDVAVRAAEAPGPHGPVPVRVYGERSGAAGRPALVWMHGGAFMMGDLDMPEADWTSREVAQRADAVVISVDYRLCQNGVHYPVPHDDVVAAVRWVRENAAELGVDPAWISVGGASAGANLAAGAALKLRDEDDRPPAHLIFAYGVAHAVLPPLSPEIAELMNHVPQALLFPPEMHGFFNRTYLGGPLSKADGYAFPILADLRGMCPTLVLNAEYDDLRVSGEAFAAALAATGVDVRQVMVRSVLHGYLNLAATVGPTAAALDLIAATVARPVPLDG</sequence>
<dbReference type="SUPFAM" id="SSF53474">
    <property type="entry name" value="alpha/beta-Hydrolases"/>
    <property type="match status" value="1"/>
</dbReference>